<name>A0A9D4KRM5_DREPO</name>
<dbReference type="EMBL" id="JAIWYP010000003">
    <property type="protein sequence ID" value="KAH3844835.1"/>
    <property type="molecule type" value="Genomic_DNA"/>
</dbReference>
<reference evidence="1" key="2">
    <citation type="submission" date="2020-11" db="EMBL/GenBank/DDBJ databases">
        <authorList>
            <person name="McCartney M.A."/>
            <person name="Auch B."/>
            <person name="Kono T."/>
            <person name="Mallez S."/>
            <person name="Becker A."/>
            <person name="Gohl D.M."/>
            <person name="Silverstein K.A.T."/>
            <person name="Koren S."/>
            <person name="Bechman K.B."/>
            <person name="Herman A."/>
            <person name="Abrahante J.E."/>
            <person name="Garbe J."/>
        </authorList>
    </citation>
    <scope>NUCLEOTIDE SEQUENCE</scope>
    <source>
        <strain evidence="1">Duluth1</strain>
        <tissue evidence="1">Whole animal</tissue>
    </source>
</reference>
<sequence>MFTYIIKALCSEAIARSDEHPLAEFFVITDNGNLGTDTEDRIYQATDISEVNRKEVQK</sequence>
<keyword evidence="2" id="KW-1185">Reference proteome</keyword>
<protein>
    <submittedName>
        <fullName evidence="1">Uncharacterized protein</fullName>
    </submittedName>
</protein>
<reference evidence="1" key="1">
    <citation type="journal article" date="2019" name="bioRxiv">
        <title>The Genome of the Zebra Mussel, Dreissena polymorpha: A Resource for Invasive Species Research.</title>
        <authorList>
            <person name="McCartney M.A."/>
            <person name="Auch B."/>
            <person name="Kono T."/>
            <person name="Mallez S."/>
            <person name="Zhang Y."/>
            <person name="Obille A."/>
            <person name="Becker A."/>
            <person name="Abrahante J.E."/>
            <person name="Garbe J."/>
            <person name="Badalamenti J.P."/>
            <person name="Herman A."/>
            <person name="Mangelson H."/>
            <person name="Liachko I."/>
            <person name="Sullivan S."/>
            <person name="Sone E.D."/>
            <person name="Koren S."/>
            <person name="Silverstein K.A.T."/>
            <person name="Beckman K.B."/>
            <person name="Gohl D.M."/>
        </authorList>
    </citation>
    <scope>NUCLEOTIDE SEQUENCE</scope>
    <source>
        <strain evidence="1">Duluth1</strain>
        <tissue evidence="1">Whole animal</tissue>
    </source>
</reference>
<comment type="caution">
    <text evidence="1">The sequence shown here is derived from an EMBL/GenBank/DDBJ whole genome shotgun (WGS) entry which is preliminary data.</text>
</comment>
<accession>A0A9D4KRM5</accession>
<proteinExistence type="predicted"/>
<evidence type="ECO:0000313" key="2">
    <source>
        <dbReference type="Proteomes" id="UP000828390"/>
    </source>
</evidence>
<dbReference type="AlphaFoldDB" id="A0A9D4KRM5"/>
<evidence type="ECO:0000313" key="1">
    <source>
        <dbReference type="EMBL" id="KAH3844835.1"/>
    </source>
</evidence>
<gene>
    <name evidence="1" type="ORF">DPMN_087099</name>
</gene>
<dbReference type="Proteomes" id="UP000828390">
    <property type="component" value="Unassembled WGS sequence"/>
</dbReference>
<organism evidence="1 2">
    <name type="scientific">Dreissena polymorpha</name>
    <name type="common">Zebra mussel</name>
    <name type="synonym">Mytilus polymorpha</name>
    <dbReference type="NCBI Taxonomy" id="45954"/>
    <lineage>
        <taxon>Eukaryota</taxon>
        <taxon>Metazoa</taxon>
        <taxon>Spiralia</taxon>
        <taxon>Lophotrochozoa</taxon>
        <taxon>Mollusca</taxon>
        <taxon>Bivalvia</taxon>
        <taxon>Autobranchia</taxon>
        <taxon>Heteroconchia</taxon>
        <taxon>Euheterodonta</taxon>
        <taxon>Imparidentia</taxon>
        <taxon>Neoheterodontei</taxon>
        <taxon>Myida</taxon>
        <taxon>Dreissenoidea</taxon>
        <taxon>Dreissenidae</taxon>
        <taxon>Dreissena</taxon>
    </lineage>
</organism>